<feature type="transmembrane region" description="Helical" evidence="1">
    <location>
        <begin position="198"/>
        <end position="217"/>
    </location>
</feature>
<reference evidence="3" key="2">
    <citation type="journal article" date="2021" name="PeerJ">
        <title>Extensive microbial diversity within the chicken gut microbiome revealed by metagenomics and culture.</title>
        <authorList>
            <person name="Gilroy R."/>
            <person name="Ravi A."/>
            <person name="Getino M."/>
            <person name="Pursley I."/>
            <person name="Horton D.L."/>
            <person name="Alikhan N.F."/>
            <person name="Baker D."/>
            <person name="Gharbi K."/>
            <person name="Hall N."/>
            <person name="Watson M."/>
            <person name="Adriaenssens E.M."/>
            <person name="Foster-Nyarko E."/>
            <person name="Jarju S."/>
            <person name="Secka A."/>
            <person name="Antonio M."/>
            <person name="Oren A."/>
            <person name="Chaudhuri R.R."/>
            <person name="La Ragione R."/>
            <person name="Hildebrand F."/>
            <person name="Pallen M.J."/>
        </authorList>
    </citation>
    <scope>NUCLEOTIDE SEQUENCE</scope>
    <source>
        <strain evidence="3">CHK158-818</strain>
    </source>
</reference>
<name>A0A9D1SDY0_9BACT</name>
<dbReference type="InterPro" id="IPR002656">
    <property type="entry name" value="Acyl_transf_3_dom"/>
</dbReference>
<feature type="transmembrane region" description="Helical" evidence="1">
    <location>
        <begin position="169"/>
        <end position="186"/>
    </location>
</feature>
<dbReference type="PANTHER" id="PTHR37312">
    <property type="entry name" value="MEMBRANE-BOUND ACYLTRANSFERASE YKRP-RELATED"/>
    <property type="match status" value="1"/>
</dbReference>
<accession>A0A9D1SDY0</accession>
<sequence>MEQKRVKFVDLAGGILILWIMAFHAMNNCKVFGEVDVRVALPFLTFSMPWFFYRSGQFFKEMPCREGVVKDCKKLLIPFLKWSLIGYVVYLAILAIDRNLTWHSSVVDVLKTFSIYGYILVNVPSWFVLSLLFVRIISRFLIRWSIPPVATIIICIAIGFGLHRLNNPLPFYIPNVAMGIAFFMIGYRLGRYETNKQLFAVCLVGYLAFLLWGPSIVGHHRNILLSGDYLLWPLFAYCGIVAFNNLCRYLDAFLSRSALGKYRPITFIGQYTLILLVAHALVYYPVMHFSTLPPWPTVGIMFLGYAVLLTPLLLRARTKQQKR</sequence>
<keyword evidence="1" id="KW-0812">Transmembrane</keyword>
<keyword evidence="1" id="KW-1133">Transmembrane helix</keyword>
<dbReference type="EMBL" id="DVNA01000223">
    <property type="protein sequence ID" value="HIU56062.1"/>
    <property type="molecule type" value="Genomic_DNA"/>
</dbReference>
<evidence type="ECO:0000259" key="2">
    <source>
        <dbReference type="Pfam" id="PF01757"/>
    </source>
</evidence>
<reference evidence="3" key="1">
    <citation type="submission" date="2020-10" db="EMBL/GenBank/DDBJ databases">
        <authorList>
            <person name="Gilroy R."/>
        </authorList>
    </citation>
    <scope>NUCLEOTIDE SEQUENCE</scope>
    <source>
        <strain evidence="3">CHK158-818</strain>
    </source>
</reference>
<feature type="transmembrane region" description="Helical" evidence="1">
    <location>
        <begin position="75"/>
        <end position="95"/>
    </location>
</feature>
<feature type="transmembrane region" description="Helical" evidence="1">
    <location>
        <begin position="292"/>
        <end position="314"/>
    </location>
</feature>
<dbReference type="AlphaFoldDB" id="A0A9D1SDY0"/>
<evidence type="ECO:0000313" key="4">
    <source>
        <dbReference type="Proteomes" id="UP000824112"/>
    </source>
</evidence>
<dbReference type="Proteomes" id="UP000824112">
    <property type="component" value="Unassembled WGS sequence"/>
</dbReference>
<dbReference type="Pfam" id="PF01757">
    <property type="entry name" value="Acyl_transf_3"/>
    <property type="match status" value="1"/>
</dbReference>
<feature type="domain" description="Acyltransferase 3" evidence="2">
    <location>
        <begin position="7"/>
        <end position="310"/>
    </location>
</feature>
<dbReference type="PANTHER" id="PTHR37312:SF1">
    <property type="entry name" value="MEMBRANE-BOUND ACYLTRANSFERASE YKRP-RELATED"/>
    <property type="match status" value="1"/>
</dbReference>
<evidence type="ECO:0000256" key="1">
    <source>
        <dbReference type="SAM" id="Phobius"/>
    </source>
</evidence>
<proteinExistence type="predicted"/>
<keyword evidence="1" id="KW-0472">Membrane</keyword>
<feature type="transmembrane region" description="Helical" evidence="1">
    <location>
        <begin position="141"/>
        <end position="163"/>
    </location>
</feature>
<feature type="transmembrane region" description="Helical" evidence="1">
    <location>
        <begin position="229"/>
        <end position="247"/>
    </location>
</feature>
<organism evidence="3 4">
    <name type="scientific">Candidatus Gallibacteroides avistercoris</name>
    <dbReference type="NCBI Taxonomy" id="2840833"/>
    <lineage>
        <taxon>Bacteria</taxon>
        <taxon>Pseudomonadati</taxon>
        <taxon>Bacteroidota</taxon>
        <taxon>Bacteroidia</taxon>
        <taxon>Bacteroidales</taxon>
        <taxon>Bacteroidaceae</taxon>
        <taxon>Bacteroidaceae incertae sedis</taxon>
        <taxon>Candidatus Gallibacteroides</taxon>
    </lineage>
</organism>
<dbReference type="InterPro" id="IPR052734">
    <property type="entry name" value="Nod_factor_acetyltransferase"/>
</dbReference>
<evidence type="ECO:0000313" key="3">
    <source>
        <dbReference type="EMBL" id="HIU56062.1"/>
    </source>
</evidence>
<feature type="transmembrane region" description="Helical" evidence="1">
    <location>
        <begin position="7"/>
        <end position="25"/>
    </location>
</feature>
<feature type="transmembrane region" description="Helical" evidence="1">
    <location>
        <begin position="115"/>
        <end position="134"/>
    </location>
</feature>
<comment type="caution">
    <text evidence="3">The sequence shown here is derived from an EMBL/GenBank/DDBJ whole genome shotgun (WGS) entry which is preliminary data.</text>
</comment>
<feature type="transmembrane region" description="Helical" evidence="1">
    <location>
        <begin position="268"/>
        <end position="286"/>
    </location>
</feature>
<gene>
    <name evidence="3" type="ORF">IAB03_09700</name>
</gene>
<protein>
    <recommendedName>
        <fullName evidence="2">Acyltransferase 3 domain-containing protein</fullName>
    </recommendedName>
</protein>
<dbReference type="GO" id="GO:0016747">
    <property type="term" value="F:acyltransferase activity, transferring groups other than amino-acyl groups"/>
    <property type="evidence" value="ECO:0007669"/>
    <property type="project" value="InterPro"/>
</dbReference>
<feature type="transmembrane region" description="Helical" evidence="1">
    <location>
        <begin position="37"/>
        <end position="54"/>
    </location>
</feature>